<dbReference type="PROSITE" id="PS00622">
    <property type="entry name" value="HTH_LUXR_1"/>
    <property type="match status" value="1"/>
</dbReference>
<keyword evidence="3" id="KW-0805">Transcription regulation</keyword>
<evidence type="ECO:0000256" key="4">
    <source>
        <dbReference type="ARBA" id="ARBA00023125"/>
    </source>
</evidence>
<dbReference type="CDD" id="cd17535">
    <property type="entry name" value="REC_NarL-like"/>
    <property type="match status" value="1"/>
</dbReference>
<dbReference type="InterPro" id="IPR058245">
    <property type="entry name" value="NreC/VraR/RcsB-like_REC"/>
</dbReference>
<evidence type="ECO:0000313" key="9">
    <source>
        <dbReference type="EMBL" id="HAD7717420.1"/>
    </source>
</evidence>
<evidence type="ECO:0000259" key="8">
    <source>
        <dbReference type="PROSITE" id="PS50110"/>
    </source>
</evidence>
<accession>A0A720GWB7</accession>
<evidence type="ECO:0000256" key="5">
    <source>
        <dbReference type="ARBA" id="ARBA00023163"/>
    </source>
</evidence>
<organism evidence="9">
    <name type="scientific">Salmonella enterica subsp. enterica serovar Typhi str. 404ty</name>
    <dbReference type="NCBI Taxonomy" id="497977"/>
    <lineage>
        <taxon>Bacteria</taxon>
        <taxon>Pseudomonadati</taxon>
        <taxon>Pseudomonadota</taxon>
        <taxon>Gammaproteobacteria</taxon>
        <taxon>Enterobacterales</taxon>
        <taxon>Enterobacteriaceae</taxon>
        <taxon>Salmonella</taxon>
    </lineage>
</organism>
<keyword evidence="4" id="KW-0238">DNA-binding</keyword>
<keyword evidence="5" id="KW-0804">Transcription</keyword>
<dbReference type="Pfam" id="PF00072">
    <property type="entry name" value="Response_reg"/>
    <property type="match status" value="1"/>
</dbReference>
<reference evidence="9" key="1">
    <citation type="journal article" date="2018" name="Genome Biol.">
        <title>SKESA: strategic k-mer extension for scrupulous assemblies.</title>
        <authorList>
            <person name="Souvorov A."/>
            <person name="Agarwala R."/>
            <person name="Lipman D.J."/>
        </authorList>
    </citation>
    <scope>NUCLEOTIDE SEQUENCE</scope>
    <source>
        <strain evidence="9">404ty</strain>
    </source>
</reference>
<dbReference type="InterPro" id="IPR039420">
    <property type="entry name" value="WalR-like"/>
</dbReference>
<dbReference type="Gene3D" id="3.40.50.2300">
    <property type="match status" value="2"/>
</dbReference>
<dbReference type="NCBIfam" id="NF007018">
    <property type="entry name" value="PRK09483.1"/>
    <property type="match status" value="1"/>
</dbReference>
<feature type="modified residue" description="4-aspartylphosphate" evidence="6">
    <location>
        <position position="54"/>
    </location>
</feature>
<dbReference type="GO" id="GO:0000160">
    <property type="term" value="P:phosphorelay signal transduction system"/>
    <property type="evidence" value="ECO:0007669"/>
    <property type="project" value="UniProtKB-KW"/>
</dbReference>
<dbReference type="SUPFAM" id="SSF52172">
    <property type="entry name" value="CheY-like"/>
    <property type="match status" value="1"/>
</dbReference>
<dbReference type="PROSITE" id="PS50043">
    <property type="entry name" value="HTH_LUXR_2"/>
    <property type="match status" value="1"/>
</dbReference>
<reference evidence="9" key="2">
    <citation type="submission" date="2019-01" db="EMBL/GenBank/DDBJ databases">
        <authorList>
            <consortium name="NCBI Pathogen Detection Project"/>
        </authorList>
    </citation>
    <scope>NUCLEOTIDE SEQUENCE</scope>
    <source>
        <strain evidence="9">404ty</strain>
    </source>
</reference>
<feature type="domain" description="HTH luxR-type" evidence="7">
    <location>
        <begin position="158"/>
        <end position="223"/>
    </location>
</feature>
<dbReference type="PROSITE" id="PS50110">
    <property type="entry name" value="RESPONSE_REGULATORY"/>
    <property type="match status" value="1"/>
</dbReference>
<feature type="domain" description="Response regulatory" evidence="8">
    <location>
        <begin position="3"/>
        <end position="134"/>
    </location>
</feature>
<evidence type="ECO:0000256" key="1">
    <source>
        <dbReference type="ARBA" id="ARBA00022553"/>
    </source>
</evidence>
<dbReference type="InterPro" id="IPR001789">
    <property type="entry name" value="Sig_transdc_resp-reg_receiver"/>
</dbReference>
<protein>
    <submittedName>
        <fullName evidence="9">Two-component system response regulator UvrY</fullName>
    </submittedName>
</protein>
<proteinExistence type="predicted"/>
<keyword evidence="2" id="KW-0902">Two-component regulatory system</keyword>
<dbReference type="EMBL" id="DAAPUJ010000001">
    <property type="protein sequence ID" value="HAD7717420.1"/>
    <property type="molecule type" value="Genomic_DNA"/>
</dbReference>
<dbReference type="InterPro" id="IPR016032">
    <property type="entry name" value="Sig_transdc_resp-reg_C-effctor"/>
</dbReference>
<dbReference type="SMART" id="SM00421">
    <property type="entry name" value="HTH_LUXR"/>
    <property type="match status" value="1"/>
</dbReference>
<dbReference type="AlphaFoldDB" id="A0A720GWB7"/>
<keyword evidence="1 6" id="KW-0597">Phosphoprotein</keyword>
<dbReference type="CDD" id="cd06170">
    <property type="entry name" value="LuxR_C_like"/>
    <property type="match status" value="1"/>
</dbReference>
<evidence type="ECO:0000256" key="6">
    <source>
        <dbReference type="PROSITE-ProRule" id="PRU00169"/>
    </source>
</evidence>
<comment type="caution">
    <text evidence="9">The sequence shown here is derived from an EMBL/GenBank/DDBJ whole genome shotgun (WGS) entry which is preliminary data.</text>
</comment>
<dbReference type="GO" id="GO:0006355">
    <property type="term" value="P:regulation of DNA-templated transcription"/>
    <property type="evidence" value="ECO:0007669"/>
    <property type="project" value="InterPro"/>
</dbReference>
<dbReference type="InterPro" id="IPR000792">
    <property type="entry name" value="Tscrpt_reg_LuxR_C"/>
</dbReference>
<dbReference type="SMART" id="SM00448">
    <property type="entry name" value="REC"/>
    <property type="match status" value="1"/>
</dbReference>
<dbReference type="PRINTS" id="PR00038">
    <property type="entry name" value="HTHLUXR"/>
</dbReference>
<dbReference type="GO" id="GO:0003677">
    <property type="term" value="F:DNA binding"/>
    <property type="evidence" value="ECO:0007669"/>
    <property type="project" value="UniProtKB-KW"/>
</dbReference>
<dbReference type="Pfam" id="PF00196">
    <property type="entry name" value="GerE"/>
    <property type="match status" value="1"/>
</dbReference>
<dbReference type="PANTHER" id="PTHR43214">
    <property type="entry name" value="TWO-COMPONENT RESPONSE REGULATOR"/>
    <property type="match status" value="1"/>
</dbReference>
<sequence>MINVLLVDDHELVRAGIRRILEDIKGIKVVGEACCGEDAVKWCRTNAVDVVLMDMNMPGIGGFEATRKIARSTADIKVIMLTVHTENPLPAKVIMLTVHTENPLPAKVMQAGAAGYLSKGAAPQEVVSAIRSVYSGQRYIASDIAQQMALSQIEPAKTETPFASLSERELQIMLMITKGQKVNEISEQLNLSPKTVNSYRYRMFSKLNIHGDVELTHLAIRHGLCNAETLTSQ</sequence>
<evidence type="ECO:0000259" key="7">
    <source>
        <dbReference type="PROSITE" id="PS50043"/>
    </source>
</evidence>
<dbReference type="InterPro" id="IPR011006">
    <property type="entry name" value="CheY-like_superfamily"/>
</dbReference>
<gene>
    <name evidence="9" type="primary">uvrY</name>
    <name evidence="9" type="ORF">G1Z12_00885</name>
</gene>
<dbReference type="PANTHER" id="PTHR43214:SF3">
    <property type="entry name" value="RESPONSE REGULATOR UVRY"/>
    <property type="match status" value="1"/>
</dbReference>
<name>A0A720GWB7_SALTI</name>
<evidence type="ECO:0000256" key="3">
    <source>
        <dbReference type="ARBA" id="ARBA00023015"/>
    </source>
</evidence>
<evidence type="ECO:0000256" key="2">
    <source>
        <dbReference type="ARBA" id="ARBA00023012"/>
    </source>
</evidence>
<dbReference type="SUPFAM" id="SSF46894">
    <property type="entry name" value="C-terminal effector domain of the bipartite response regulators"/>
    <property type="match status" value="1"/>
</dbReference>